<keyword evidence="1" id="KW-1133">Transmembrane helix</keyword>
<keyword evidence="1" id="KW-0812">Transmembrane</keyword>
<reference evidence="3" key="1">
    <citation type="submission" date="2022-11" db="UniProtKB">
        <authorList>
            <consortium name="WormBaseParasite"/>
        </authorList>
    </citation>
    <scope>IDENTIFICATION</scope>
</reference>
<accession>A0A914E0E2</accession>
<evidence type="ECO:0000313" key="2">
    <source>
        <dbReference type="Proteomes" id="UP000887540"/>
    </source>
</evidence>
<keyword evidence="1" id="KW-0472">Membrane</keyword>
<keyword evidence="2" id="KW-1185">Reference proteome</keyword>
<dbReference type="Proteomes" id="UP000887540">
    <property type="component" value="Unplaced"/>
</dbReference>
<dbReference type="AlphaFoldDB" id="A0A914E0E2"/>
<name>A0A914E0E2_9BILA</name>
<proteinExistence type="predicted"/>
<dbReference type="WBParaSite" id="ACRNAN_scaffold5095.g15747.t1">
    <property type="protein sequence ID" value="ACRNAN_scaffold5095.g15747.t1"/>
    <property type="gene ID" value="ACRNAN_scaffold5095.g15747"/>
</dbReference>
<evidence type="ECO:0000256" key="1">
    <source>
        <dbReference type="SAM" id="Phobius"/>
    </source>
</evidence>
<feature type="transmembrane region" description="Helical" evidence="1">
    <location>
        <begin position="26"/>
        <end position="45"/>
    </location>
</feature>
<evidence type="ECO:0000313" key="3">
    <source>
        <dbReference type="WBParaSite" id="ACRNAN_scaffold5095.g15747.t1"/>
    </source>
</evidence>
<organism evidence="2 3">
    <name type="scientific">Acrobeloides nanus</name>
    <dbReference type="NCBI Taxonomy" id="290746"/>
    <lineage>
        <taxon>Eukaryota</taxon>
        <taxon>Metazoa</taxon>
        <taxon>Ecdysozoa</taxon>
        <taxon>Nematoda</taxon>
        <taxon>Chromadorea</taxon>
        <taxon>Rhabditida</taxon>
        <taxon>Tylenchina</taxon>
        <taxon>Cephalobomorpha</taxon>
        <taxon>Cephaloboidea</taxon>
        <taxon>Cephalobidae</taxon>
        <taxon>Acrobeloides</taxon>
    </lineage>
</organism>
<sequence length="81" mass="8917">MFVNNKKSVFIVSGLFKGESSRIRKLKIVGILLAFTSGIAAVILISTQSQGSVKQNAVEAHYNPLLDPNCSSDNRYINQYI</sequence>
<protein>
    <submittedName>
        <fullName evidence="3">Uncharacterized protein</fullName>
    </submittedName>
</protein>